<evidence type="ECO:0000313" key="1">
    <source>
        <dbReference type="EMBL" id="CAB4342085.1"/>
    </source>
</evidence>
<proteinExistence type="predicted"/>
<reference evidence="1" key="1">
    <citation type="submission" date="2020-05" db="EMBL/GenBank/DDBJ databases">
        <authorList>
            <person name="Chiriac C."/>
            <person name="Salcher M."/>
            <person name="Ghai R."/>
            <person name="Kavagutti S V."/>
        </authorList>
    </citation>
    <scope>NUCLEOTIDE SEQUENCE</scope>
</reference>
<dbReference type="AlphaFoldDB" id="A0A6J5ZHK6"/>
<sequence length="84" mass="9611">MTPRNHLAYSQVIIEALQAQSQLTWHDAASLLVHAFGWTHKTASNRIHELRQAEIIVVEGVYRKGLFGREEPDTRVLKLPPKKI</sequence>
<gene>
    <name evidence="1" type="ORF">UFOPK3820_01057</name>
</gene>
<name>A0A6J5ZHK6_9ZZZZ</name>
<organism evidence="1">
    <name type="scientific">freshwater metagenome</name>
    <dbReference type="NCBI Taxonomy" id="449393"/>
    <lineage>
        <taxon>unclassified sequences</taxon>
        <taxon>metagenomes</taxon>
        <taxon>ecological metagenomes</taxon>
    </lineage>
</organism>
<accession>A0A6J5ZHK6</accession>
<dbReference type="EMBL" id="CAESAB010000051">
    <property type="protein sequence ID" value="CAB4342085.1"/>
    <property type="molecule type" value="Genomic_DNA"/>
</dbReference>
<protein>
    <submittedName>
        <fullName evidence="1">Unannotated protein</fullName>
    </submittedName>
</protein>